<comment type="caution">
    <text evidence="4">The sequence shown here is derived from an EMBL/GenBank/DDBJ whole genome shotgun (WGS) entry which is preliminary data.</text>
</comment>
<dbReference type="SUPFAM" id="SSF46689">
    <property type="entry name" value="Homeodomain-like"/>
    <property type="match status" value="1"/>
</dbReference>
<dbReference type="RefSeq" id="WP_042581628.1">
    <property type="nucleotide sequence ID" value="NZ_JXQQ01000075.1"/>
</dbReference>
<evidence type="ECO:0000259" key="3">
    <source>
        <dbReference type="PROSITE" id="PS01124"/>
    </source>
</evidence>
<evidence type="ECO:0000256" key="2">
    <source>
        <dbReference type="ARBA" id="ARBA00023163"/>
    </source>
</evidence>
<dbReference type="PANTHER" id="PTHR43130">
    <property type="entry name" value="ARAC-FAMILY TRANSCRIPTIONAL REGULATOR"/>
    <property type="match status" value="1"/>
</dbReference>
<accession>A0A0D0KBE0</accession>
<keyword evidence="1" id="KW-0805">Transcription regulation</keyword>
<dbReference type="Gene3D" id="1.10.10.60">
    <property type="entry name" value="Homeodomain-like"/>
    <property type="match status" value="1"/>
</dbReference>
<reference evidence="4 5" key="1">
    <citation type="submission" date="2014-12" db="EMBL/GenBank/DDBJ databases">
        <title>16Stimator: statistical estimation of ribosomal gene copy numbers from draft genome assemblies.</title>
        <authorList>
            <person name="Perisin M.A."/>
            <person name="Vetter M."/>
            <person name="Gilbert J.A."/>
            <person name="Bergelson J."/>
        </authorList>
    </citation>
    <scope>NUCLEOTIDE SEQUENCE [LARGE SCALE GENOMIC DNA]</scope>
    <source>
        <strain evidence="4 5">MEDvA23</strain>
    </source>
</reference>
<dbReference type="PROSITE" id="PS01124">
    <property type="entry name" value="HTH_ARAC_FAMILY_2"/>
    <property type="match status" value="1"/>
</dbReference>
<dbReference type="GO" id="GO:0043565">
    <property type="term" value="F:sequence-specific DNA binding"/>
    <property type="evidence" value="ECO:0007669"/>
    <property type="project" value="InterPro"/>
</dbReference>
<dbReference type="InterPro" id="IPR029062">
    <property type="entry name" value="Class_I_gatase-like"/>
</dbReference>
<dbReference type="Gene3D" id="3.40.50.880">
    <property type="match status" value="1"/>
</dbReference>
<dbReference type="InterPro" id="IPR018060">
    <property type="entry name" value="HTH_AraC"/>
</dbReference>
<sequence length="326" mass="34700">MRDFTVLVLPRAFATSVSITLDVLEAAAALAPSLKMPRPTWRVVSPDGGFVPLSSGLQIETTAVPGRSRADASTWIVPGLGVDRPADLAERLADDCAARAIGAVRRHAARGGAVAASCSAVFLLQAAGVLQGRRATTTWWLAPELRRVEPRCNVDAHRMVCADGPVSTAGAAFAQSDLMLHLLRTRFGAPLADAVGKVLLIDGREAQAPFVVPSMMANGSELIRRLTQRIESSLPRPPSVTALADEFAMSQRTLARHVRAATGLGPLALVQSVRLSRARMLIETSRMTIDQVATQVGYEDATALRRLMRKAAGATPSKFRANLQAA</sequence>
<evidence type="ECO:0000313" key="4">
    <source>
        <dbReference type="EMBL" id="KIQ23387.1"/>
    </source>
</evidence>
<dbReference type="EMBL" id="JXQQ01000075">
    <property type="protein sequence ID" value="KIQ23387.1"/>
    <property type="molecule type" value="Genomic_DNA"/>
</dbReference>
<evidence type="ECO:0000256" key="1">
    <source>
        <dbReference type="ARBA" id="ARBA00023015"/>
    </source>
</evidence>
<feature type="domain" description="HTH araC/xylS-type" evidence="3">
    <location>
        <begin position="224"/>
        <end position="322"/>
    </location>
</feature>
<proteinExistence type="predicted"/>
<dbReference type="Pfam" id="PF01965">
    <property type="entry name" value="DJ-1_PfpI"/>
    <property type="match status" value="1"/>
</dbReference>
<name>A0A0D0KBE0_VARPD</name>
<dbReference type="PANTHER" id="PTHR43130:SF11">
    <property type="entry name" value="TRANSCRIPTIONAL REGULATORY PROTEIN"/>
    <property type="match status" value="1"/>
</dbReference>
<dbReference type="Pfam" id="PF12833">
    <property type="entry name" value="HTH_18"/>
    <property type="match status" value="1"/>
</dbReference>
<dbReference type="InterPro" id="IPR009057">
    <property type="entry name" value="Homeodomain-like_sf"/>
</dbReference>
<dbReference type="SUPFAM" id="SSF52317">
    <property type="entry name" value="Class I glutamine amidotransferase-like"/>
    <property type="match status" value="1"/>
</dbReference>
<dbReference type="InterPro" id="IPR052158">
    <property type="entry name" value="INH-QAR"/>
</dbReference>
<dbReference type="OrthoDB" id="9803764at2"/>
<dbReference type="InterPro" id="IPR002818">
    <property type="entry name" value="DJ-1/PfpI"/>
</dbReference>
<keyword evidence="2" id="KW-0804">Transcription</keyword>
<dbReference type="Proteomes" id="UP000032067">
    <property type="component" value="Unassembled WGS sequence"/>
</dbReference>
<organism evidence="4 5">
    <name type="scientific">Variovorax paradoxus</name>
    <dbReference type="NCBI Taxonomy" id="34073"/>
    <lineage>
        <taxon>Bacteria</taxon>
        <taxon>Pseudomonadati</taxon>
        <taxon>Pseudomonadota</taxon>
        <taxon>Betaproteobacteria</taxon>
        <taxon>Burkholderiales</taxon>
        <taxon>Comamonadaceae</taxon>
        <taxon>Variovorax</taxon>
    </lineage>
</organism>
<protein>
    <submittedName>
        <fullName evidence="4">AraC family transcriptional regulator</fullName>
    </submittedName>
</protein>
<dbReference type="GO" id="GO:0003700">
    <property type="term" value="F:DNA-binding transcription factor activity"/>
    <property type="evidence" value="ECO:0007669"/>
    <property type="project" value="InterPro"/>
</dbReference>
<dbReference type="AlphaFoldDB" id="A0A0D0KBE0"/>
<dbReference type="SMART" id="SM00342">
    <property type="entry name" value="HTH_ARAC"/>
    <property type="match status" value="1"/>
</dbReference>
<evidence type="ECO:0000313" key="5">
    <source>
        <dbReference type="Proteomes" id="UP000032067"/>
    </source>
</evidence>
<gene>
    <name evidence="4" type="ORF">RT97_25435</name>
</gene>